<evidence type="ECO:0000256" key="10">
    <source>
        <dbReference type="ARBA" id="ARBA00023235"/>
    </source>
</evidence>
<dbReference type="InterPro" id="IPR013824">
    <property type="entry name" value="Topo_IA_cen_sub1"/>
</dbReference>
<dbReference type="GO" id="GO:0008270">
    <property type="term" value="F:zinc ion binding"/>
    <property type="evidence" value="ECO:0007669"/>
    <property type="project" value="UniProtKB-KW"/>
</dbReference>
<evidence type="ECO:0000256" key="6">
    <source>
        <dbReference type="ARBA" id="ARBA00022771"/>
    </source>
</evidence>
<gene>
    <name evidence="17" type="ORF">NNL22_04040</name>
</gene>
<dbReference type="GO" id="GO:0006265">
    <property type="term" value="P:DNA topological change"/>
    <property type="evidence" value="ECO:0007669"/>
    <property type="project" value="InterPro"/>
</dbReference>
<evidence type="ECO:0000256" key="9">
    <source>
        <dbReference type="ARBA" id="ARBA00023125"/>
    </source>
</evidence>
<dbReference type="NCBIfam" id="TIGR01056">
    <property type="entry name" value="topB"/>
    <property type="match status" value="1"/>
</dbReference>
<dbReference type="Gene3D" id="1.10.460.10">
    <property type="entry name" value="Topoisomerase I, domain 2"/>
    <property type="match status" value="1"/>
</dbReference>
<sequence>MQLIIAEKPSLARAIAKALPLPHTAQHGYIHCGQDTIVTWCTGHLLEPCGPEAYNPQYAKWDLTNLPIAPSDWRLTPRSDTMNHLRVIGTLLEDANEVIHAGDPDREGQLMVDEVLHYFNIELPVQRLLISDLTPHAIALSLSRLTPNTEYKNLSLSAQCRQRADWLYGINLTRAITLVAREHGKDGVFSVGRVQTPVLGLVVKRDIEIEQFNPVRYFSIDAHFSIPNHPKGVEATWQPSPSREMHCDEQGRLLNRKIAERVVRSISTTEMLGQVVAITKKQLQEPPPLPFSLSTLQIEAARRFGYSPQFTLDGALILFDKYKLITYPKSDCRYLPEEQFEHRTSLLNTLILNVPSLADSIHSCELTSKSRVWDDQKTGPHHAIVPTNQPLDISTLHEREQQLYQLICNHYIAQFYPDFIVDESTIELSIGNETFKGKALNTVQHGWKTLHLFRQQDDDNSANQMPLNVQASDQLNCASINIVAQETTPPERFDESSLLSAMTSVANFIDDPYLKKTLRESDGLGTEATRAAIIETLFRREYMVKNGRHILSTSKGRALIQQLPARCVTPDMTAVWEAALNTISSGSTKPKDFIARITDEISHLIANITGIPVKKADGFHPTIAQPPSCPKCQSHMLERTGKFGKFWACSQFPACKASLPWRLNTTKKAKAVKTGDSPPIPCPNCHAPLIRRTGTRGEFWGCSNYPSCRRTFKDIDGKPQIPINPRH</sequence>
<evidence type="ECO:0000256" key="8">
    <source>
        <dbReference type="ARBA" id="ARBA00023029"/>
    </source>
</evidence>
<dbReference type="GO" id="GO:0043597">
    <property type="term" value="C:cytoplasmic replication fork"/>
    <property type="evidence" value="ECO:0007669"/>
    <property type="project" value="TreeGrafter"/>
</dbReference>
<evidence type="ECO:0000256" key="7">
    <source>
        <dbReference type="ARBA" id="ARBA00022833"/>
    </source>
</evidence>
<dbReference type="SUPFAM" id="SSF57783">
    <property type="entry name" value="Zinc beta-ribbon"/>
    <property type="match status" value="2"/>
</dbReference>
<dbReference type="InterPro" id="IPR034144">
    <property type="entry name" value="TOPRIM_TopoIII"/>
</dbReference>
<dbReference type="InterPro" id="IPR005738">
    <property type="entry name" value="TopoIII"/>
</dbReference>
<dbReference type="GO" id="GO:0003677">
    <property type="term" value="F:DNA binding"/>
    <property type="evidence" value="ECO:0007669"/>
    <property type="project" value="UniProtKB-KW"/>
</dbReference>
<dbReference type="Pfam" id="PF01396">
    <property type="entry name" value="Zn_ribbon_Top1"/>
    <property type="match status" value="2"/>
</dbReference>
<keyword evidence="7" id="KW-0862">Zinc</keyword>
<dbReference type="InterPro" id="IPR006171">
    <property type="entry name" value="TOPRIM_dom"/>
</dbReference>
<protein>
    <recommendedName>
        <fullName evidence="3">DNA topoisomerase</fullName>
        <ecNumber evidence="3">5.6.2.1</ecNumber>
    </recommendedName>
    <alternativeName>
        <fullName evidence="14">Omega-protein</fullName>
    </alternativeName>
    <alternativeName>
        <fullName evidence="13">Relaxing enzyme</fullName>
    </alternativeName>
    <alternativeName>
        <fullName evidence="11">Swivelase</fullName>
    </alternativeName>
    <alternativeName>
        <fullName evidence="12">Untwisting enzyme</fullName>
    </alternativeName>
</protein>
<dbReference type="GO" id="GO:0006310">
    <property type="term" value="P:DNA recombination"/>
    <property type="evidence" value="ECO:0007669"/>
    <property type="project" value="TreeGrafter"/>
</dbReference>
<evidence type="ECO:0000256" key="14">
    <source>
        <dbReference type="ARBA" id="ARBA00032877"/>
    </source>
</evidence>
<dbReference type="SMART" id="SM00437">
    <property type="entry name" value="TOP1Ac"/>
    <property type="match status" value="1"/>
</dbReference>
<dbReference type="PROSITE" id="PS52039">
    <property type="entry name" value="TOPO_IA_2"/>
    <property type="match status" value="1"/>
</dbReference>
<keyword evidence="5" id="KW-0677">Repeat</keyword>
<dbReference type="InterPro" id="IPR013826">
    <property type="entry name" value="Topo_IA_cen_sub3"/>
</dbReference>
<dbReference type="EC" id="5.6.2.1" evidence="3"/>
<dbReference type="InterPro" id="IPR013825">
    <property type="entry name" value="Topo_IA_cen_sub2"/>
</dbReference>
<accession>A0A9E8HKE6</accession>
<dbReference type="KEGG" id="asem:NNL22_04040"/>
<dbReference type="Gene3D" id="3.30.65.10">
    <property type="entry name" value="Bacterial Topoisomerase I, domain 1"/>
    <property type="match status" value="2"/>
</dbReference>
<evidence type="ECO:0000256" key="3">
    <source>
        <dbReference type="ARBA" id="ARBA00012891"/>
    </source>
</evidence>
<evidence type="ECO:0000259" key="15">
    <source>
        <dbReference type="PROSITE" id="PS50880"/>
    </source>
</evidence>
<dbReference type="RefSeq" id="WP_251810410.1">
    <property type="nucleotide sequence ID" value="NZ_CP101527.1"/>
</dbReference>
<keyword evidence="4" id="KW-0479">Metal-binding</keyword>
<dbReference type="Gene3D" id="3.40.50.140">
    <property type="match status" value="1"/>
</dbReference>
<comment type="similarity">
    <text evidence="2">Belongs to the type IA topoisomerase family.</text>
</comment>
<dbReference type="Pfam" id="PF01131">
    <property type="entry name" value="Topoisom_bac"/>
    <property type="match status" value="1"/>
</dbReference>
<comment type="catalytic activity">
    <reaction evidence="1">
        <text>ATP-independent breakage of single-stranded DNA, followed by passage and rejoining.</text>
        <dbReference type="EC" id="5.6.2.1"/>
    </reaction>
</comment>
<keyword evidence="9" id="KW-0238">DNA-binding</keyword>
<evidence type="ECO:0000256" key="12">
    <source>
        <dbReference type="ARBA" id="ARBA00031985"/>
    </source>
</evidence>
<evidence type="ECO:0000313" key="18">
    <source>
        <dbReference type="Proteomes" id="UP001164472"/>
    </source>
</evidence>
<keyword evidence="10" id="KW-0413">Isomerase</keyword>
<reference evidence="17" key="1">
    <citation type="submission" date="2022-07" db="EMBL/GenBank/DDBJ databases">
        <title>Alkalimarinus sp. nov., isolated from gut of a Alitta virens.</title>
        <authorList>
            <person name="Yang A.I."/>
            <person name="Shin N.-R."/>
        </authorList>
    </citation>
    <scope>NUCLEOTIDE SEQUENCE</scope>
    <source>
        <strain evidence="17">FA028</strain>
    </source>
</reference>
<keyword evidence="6" id="KW-0863">Zinc-finger</keyword>
<dbReference type="Gene3D" id="1.10.290.10">
    <property type="entry name" value="Topoisomerase I, domain 4"/>
    <property type="match status" value="1"/>
</dbReference>
<dbReference type="CDD" id="cd03362">
    <property type="entry name" value="TOPRIM_TopoIA_TopoIII"/>
    <property type="match status" value="1"/>
</dbReference>
<dbReference type="AlphaFoldDB" id="A0A9E8HKE6"/>
<dbReference type="InterPro" id="IPR023405">
    <property type="entry name" value="Topo_IA_core_domain"/>
</dbReference>
<dbReference type="PANTHER" id="PTHR11390:SF21">
    <property type="entry name" value="DNA TOPOISOMERASE 3-ALPHA"/>
    <property type="match status" value="1"/>
</dbReference>
<proteinExistence type="inferred from homology"/>
<dbReference type="InterPro" id="IPR003602">
    <property type="entry name" value="Topo_IA_DNA-bd_dom"/>
</dbReference>
<evidence type="ECO:0000259" key="16">
    <source>
        <dbReference type="PROSITE" id="PS52039"/>
    </source>
</evidence>
<keyword evidence="8" id="KW-0799">Topoisomerase</keyword>
<evidence type="ECO:0000256" key="4">
    <source>
        <dbReference type="ARBA" id="ARBA00022723"/>
    </source>
</evidence>
<dbReference type="GO" id="GO:0003917">
    <property type="term" value="F:DNA topoisomerase type I (single strand cut, ATP-independent) activity"/>
    <property type="evidence" value="ECO:0007669"/>
    <property type="project" value="UniProtKB-EC"/>
</dbReference>
<keyword evidence="18" id="KW-1185">Reference proteome</keyword>
<dbReference type="InterPro" id="IPR013497">
    <property type="entry name" value="Topo_IA_cen"/>
</dbReference>
<dbReference type="CDD" id="cd00186">
    <property type="entry name" value="TOP1Ac"/>
    <property type="match status" value="1"/>
</dbReference>
<dbReference type="InterPro" id="IPR000380">
    <property type="entry name" value="Topo_IA"/>
</dbReference>
<organism evidence="17 18">
    <name type="scientific">Alkalimarinus sediminis</name>
    <dbReference type="NCBI Taxonomy" id="1632866"/>
    <lineage>
        <taxon>Bacteria</taxon>
        <taxon>Pseudomonadati</taxon>
        <taxon>Pseudomonadota</taxon>
        <taxon>Gammaproteobacteria</taxon>
        <taxon>Alteromonadales</taxon>
        <taxon>Alteromonadaceae</taxon>
        <taxon>Alkalimarinus</taxon>
    </lineage>
</organism>
<dbReference type="SUPFAM" id="SSF56712">
    <property type="entry name" value="Prokaryotic type I DNA topoisomerase"/>
    <property type="match status" value="1"/>
</dbReference>
<dbReference type="EMBL" id="CP101527">
    <property type="protein sequence ID" value="UZW75767.1"/>
    <property type="molecule type" value="Genomic_DNA"/>
</dbReference>
<dbReference type="GO" id="GO:0006281">
    <property type="term" value="P:DNA repair"/>
    <property type="evidence" value="ECO:0007669"/>
    <property type="project" value="TreeGrafter"/>
</dbReference>
<dbReference type="PROSITE" id="PS50880">
    <property type="entry name" value="TOPRIM"/>
    <property type="match status" value="1"/>
</dbReference>
<dbReference type="Gene3D" id="2.70.20.10">
    <property type="entry name" value="Topoisomerase I, domain 3"/>
    <property type="match status" value="1"/>
</dbReference>
<dbReference type="NCBIfam" id="NF005829">
    <property type="entry name" value="PRK07726.1"/>
    <property type="match status" value="1"/>
</dbReference>
<dbReference type="InterPro" id="IPR013498">
    <property type="entry name" value="Topo_IA_Znf"/>
</dbReference>
<dbReference type="PANTHER" id="PTHR11390">
    <property type="entry name" value="PROKARYOTIC DNA TOPOISOMERASE"/>
    <property type="match status" value="1"/>
</dbReference>
<evidence type="ECO:0000256" key="13">
    <source>
        <dbReference type="ARBA" id="ARBA00032235"/>
    </source>
</evidence>
<dbReference type="PRINTS" id="PR00417">
    <property type="entry name" value="PRTPISMRASEI"/>
</dbReference>
<dbReference type="Proteomes" id="UP001164472">
    <property type="component" value="Chromosome"/>
</dbReference>
<feature type="domain" description="Toprim" evidence="15">
    <location>
        <begin position="1"/>
        <end position="135"/>
    </location>
</feature>
<name>A0A9E8HKE6_9ALTE</name>
<evidence type="ECO:0000256" key="2">
    <source>
        <dbReference type="ARBA" id="ARBA00009446"/>
    </source>
</evidence>
<evidence type="ECO:0000313" key="17">
    <source>
        <dbReference type="EMBL" id="UZW75767.1"/>
    </source>
</evidence>
<dbReference type="InterPro" id="IPR003601">
    <property type="entry name" value="Topo_IA_2"/>
</dbReference>
<evidence type="ECO:0000256" key="5">
    <source>
        <dbReference type="ARBA" id="ARBA00022737"/>
    </source>
</evidence>
<dbReference type="Pfam" id="PF01751">
    <property type="entry name" value="Toprim"/>
    <property type="match status" value="1"/>
</dbReference>
<evidence type="ECO:0000256" key="11">
    <source>
        <dbReference type="ARBA" id="ARBA00030003"/>
    </source>
</evidence>
<dbReference type="SMART" id="SM00493">
    <property type="entry name" value="TOPRIM"/>
    <property type="match status" value="1"/>
</dbReference>
<dbReference type="SMART" id="SM00436">
    <property type="entry name" value="TOP1Bc"/>
    <property type="match status" value="1"/>
</dbReference>
<evidence type="ECO:0000256" key="1">
    <source>
        <dbReference type="ARBA" id="ARBA00000213"/>
    </source>
</evidence>
<feature type="domain" description="Topo IA-type catalytic" evidence="16">
    <location>
        <begin position="151"/>
        <end position="605"/>
    </location>
</feature>